<dbReference type="Pfam" id="PF23664">
    <property type="entry name" value="Ig_Pom152"/>
    <property type="match status" value="2"/>
</dbReference>
<dbReference type="EMBL" id="KN824930">
    <property type="protein sequence ID" value="KIK97563.1"/>
    <property type="molecule type" value="Genomic_DNA"/>
</dbReference>
<evidence type="ECO:0008006" key="9">
    <source>
        <dbReference type="Google" id="ProtNLM"/>
    </source>
</evidence>
<name>A0A0D0DTZ6_9AGAM</name>
<dbReference type="InterPro" id="IPR056543">
    <property type="entry name" value="Ig-like_POM152_9th"/>
</dbReference>
<accession>A0A0D0DTZ6</accession>
<dbReference type="Pfam" id="PF24097">
    <property type="entry name" value="TMD_POM152"/>
    <property type="match status" value="1"/>
</dbReference>
<keyword evidence="8" id="KW-1185">Reference proteome</keyword>
<evidence type="ECO:0000256" key="1">
    <source>
        <dbReference type="SAM" id="MobiDB-lite"/>
    </source>
</evidence>
<feature type="compositionally biased region" description="Acidic residues" evidence="1">
    <location>
        <begin position="258"/>
        <end position="267"/>
    </location>
</feature>
<dbReference type="InterPro" id="IPR037701">
    <property type="entry name" value="Pom152"/>
</dbReference>
<evidence type="ECO:0000313" key="8">
    <source>
        <dbReference type="Proteomes" id="UP000054538"/>
    </source>
</evidence>
<dbReference type="InterPro" id="IPR056541">
    <property type="entry name" value="Ig-like_POM152"/>
</dbReference>
<feature type="domain" description="Nucleoporin POM152 Ig-like" evidence="4">
    <location>
        <begin position="772"/>
        <end position="858"/>
    </location>
</feature>
<dbReference type="Proteomes" id="UP000054538">
    <property type="component" value="Unassembled WGS sequence"/>
</dbReference>
<feature type="domain" description="Nucleoporin POM152 ninth Ig-like" evidence="6">
    <location>
        <begin position="1104"/>
        <end position="1175"/>
    </location>
</feature>
<dbReference type="PANTHER" id="PTHR28206">
    <property type="entry name" value="NUCLEOPORIN POM152"/>
    <property type="match status" value="1"/>
</dbReference>
<dbReference type="Pfam" id="PF24312">
    <property type="entry name" value="Ig-like_POM152"/>
    <property type="match status" value="2"/>
</dbReference>
<feature type="compositionally biased region" description="Polar residues" evidence="1">
    <location>
        <begin position="268"/>
        <end position="278"/>
    </location>
</feature>
<evidence type="ECO:0000259" key="4">
    <source>
        <dbReference type="Pfam" id="PF24312"/>
    </source>
</evidence>
<feature type="domain" description="Nucleoporin POM152 first Ig-like" evidence="5">
    <location>
        <begin position="173"/>
        <end position="315"/>
    </location>
</feature>
<gene>
    <name evidence="7" type="ORF">PAXRUDRAFT_212828</name>
</gene>
<dbReference type="FunCoup" id="A0A0D0DTZ6">
    <property type="interactions" value="68"/>
</dbReference>
<dbReference type="GO" id="GO:0070762">
    <property type="term" value="C:nuclear pore transmembrane ring"/>
    <property type="evidence" value="ECO:0007669"/>
    <property type="project" value="TreeGrafter"/>
</dbReference>
<dbReference type="Pfam" id="PF24527">
    <property type="entry name" value="Ig-like_Pom152_9"/>
    <property type="match status" value="1"/>
</dbReference>
<dbReference type="InParanoid" id="A0A0D0DTZ6"/>
<dbReference type="HOGENOM" id="CLU_002415_0_0_1"/>
<feature type="region of interest" description="Disordered" evidence="1">
    <location>
        <begin position="375"/>
        <end position="397"/>
    </location>
</feature>
<dbReference type="GO" id="GO:0006606">
    <property type="term" value="P:protein import into nucleus"/>
    <property type="evidence" value="ECO:0007669"/>
    <property type="project" value="TreeGrafter"/>
</dbReference>
<feature type="domain" description="Nucleoporin POM152 N-terminal transmembrane" evidence="3">
    <location>
        <begin position="21"/>
        <end position="106"/>
    </location>
</feature>
<evidence type="ECO:0000259" key="5">
    <source>
        <dbReference type="Pfam" id="PF24519"/>
    </source>
</evidence>
<dbReference type="OrthoDB" id="5529162at2759"/>
<dbReference type="InterPro" id="IPR056540">
    <property type="entry name" value="TMD_POM152"/>
</dbReference>
<dbReference type="Pfam" id="PF24519">
    <property type="entry name" value="Ig-like_Pom152_1"/>
    <property type="match status" value="1"/>
</dbReference>
<protein>
    <recommendedName>
        <fullName evidence="9">Nucleoporin Pom152</fullName>
    </recommendedName>
</protein>
<feature type="domain" description="Nucleoporin POM152 Ig-like" evidence="4">
    <location>
        <begin position="463"/>
        <end position="564"/>
    </location>
</feature>
<dbReference type="PANTHER" id="PTHR28206:SF1">
    <property type="entry name" value="NUCLEOPORIN POM152"/>
    <property type="match status" value="1"/>
</dbReference>
<reference evidence="8" key="2">
    <citation type="submission" date="2015-01" db="EMBL/GenBank/DDBJ databases">
        <title>Evolutionary Origins and Diversification of the Mycorrhizal Mutualists.</title>
        <authorList>
            <consortium name="DOE Joint Genome Institute"/>
            <consortium name="Mycorrhizal Genomics Consortium"/>
            <person name="Kohler A."/>
            <person name="Kuo A."/>
            <person name="Nagy L.G."/>
            <person name="Floudas D."/>
            <person name="Copeland A."/>
            <person name="Barry K.W."/>
            <person name="Cichocki N."/>
            <person name="Veneault-Fourrey C."/>
            <person name="LaButti K."/>
            <person name="Lindquist E.A."/>
            <person name="Lipzen A."/>
            <person name="Lundell T."/>
            <person name="Morin E."/>
            <person name="Murat C."/>
            <person name="Riley R."/>
            <person name="Ohm R."/>
            <person name="Sun H."/>
            <person name="Tunlid A."/>
            <person name="Henrissat B."/>
            <person name="Grigoriev I.V."/>
            <person name="Hibbett D.S."/>
            <person name="Martin F."/>
        </authorList>
    </citation>
    <scope>NUCLEOTIDE SEQUENCE [LARGE SCALE GENOMIC DNA]</scope>
    <source>
        <strain evidence="8">Ve08.2h10</strain>
    </source>
</reference>
<evidence type="ECO:0000313" key="7">
    <source>
        <dbReference type="EMBL" id="KIK97563.1"/>
    </source>
</evidence>
<feature type="domain" description="Nucleoporin POM152 immunoglobulin-like" evidence="2">
    <location>
        <begin position="891"/>
        <end position="972"/>
    </location>
</feature>
<evidence type="ECO:0000259" key="3">
    <source>
        <dbReference type="Pfam" id="PF24097"/>
    </source>
</evidence>
<organism evidence="7 8">
    <name type="scientific">Paxillus rubicundulus Ve08.2h10</name>
    <dbReference type="NCBI Taxonomy" id="930991"/>
    <lineage>
        <taxon>Eukaryota</taxon>
        <taxon>Fungi</taxon>
        <taxon>Dikarya</taxon>
        <taxon>Basidiomycota</taxon>
        <taxon>Agaricomycotina</taxon>
        <taxon>Agaricomycetes</taxon>
        <taxon>Agaricomycetidae</taxon>
        <taxon>Boletales</taxon>
        <taxon>Paxilineae</taxon>
        <taxon>Paxillaceae</taxon>
        <taxon>Paxillus</taxon>
    </lineage>
</organism>
<dbReference type="GO" id="GO:0017056">
    <property type="term" value="F:structural constituent of nuclear pore"/>
    <property type="evidence" value="ECO:0007669"/>
    <property type="project" value="InterPro"/>
</dbReference>
<dbReference type="InterPro" id="IPR056544">
    <property type="entry name" value="Ig_POM152"/>
</dbReference>
<feature type="domain" description="Nucleoporin POM152 immunoglobulin-like" evidence="2">
    <location>
        <begin position="569"/>
        <end position="670"/>
    </location>
</feature>
<evidence type="ECO:0000259" key="2">
    <source>
        <dbReference type="Pfam" id="PF23664"/>
    </source>
</evidence>
<sequence>MATEKPPLAGARPLIPERLIDIPSQRLYYLSLGFLLQAVKAIDVLRNLFTSDAPNYYGRKWFLIDFSYVAILSQLRIPRLRYSKAIVLLQILSLWFIDGLLFGGIHLNLGAQIPSSTGYQGLQKRPDLPATPEPFRLADLFAPSGLLSFFSESTRGDQHLLGQHTVRMSPISTAHLNPDAQAFCLSPPSHAVLIPILVNNTTPANVRYSLTPLTYVEGQSGTGRVEHIELSAKDLKAIELARLEGLQSVRAYNRDSNYDEYDDDEDQTPSSDPHLQKTQSLTHIRVNKPGTIRLERVLDSSSVAARLVHPLEVTVVPCPTAHYTDDSLSKPESAVRCAGDNSNVDLTIDIRGVPPLSLRWSKYINEKREGFLVEGIEDSSPANRPHPDSRDVARSPSRIPQILRVPLSLSVDSLGRVTFVLESVIDGMGNIVSLDQSVPGGESHHSVATPNSKTRRSLDVLRRSSISFRNCDPGNPVPLLIGSEASLSLYVTDSDPLDAPWDVDINFEPSDGVISRGKPPKSWKNTLQTPEQTLSLNASAAGEYTISGIRGKWCEGDVLSPETCKVVEKPMPTAEIEWKRIHECSGDTGVSASLILHGTPPFQVYYSTQRDKENPRDLVKTFTSSRGELTLQPEHSGHYFYTFLQLSDANYRKVDLNGPSIDQVVHPLAAADFVSAVGRTKRVVNSCSGNMVDIEVDLRGTAPWNLELQIVGLRNTDSLEIRDIKTSPARIQAPIPAQIDKEGGSFEVNLDMYGCKRSISVPGISVNVRRVKPTAKFYSKNGIRQVTILENEEADLPLRLTGDGPWTVKYRRAEDPESVKTEHMKSPNDQIHVRNRGMYELLEVSDSQCPGSIATEENNYYVDWVARPSAQLDPQTPSMFITYNRSHILPPICEGHDDHVDLDLTGRPPFQIMYNIARNDESGVGTIVLDQPTFSSIQPRTRFQLHTSIAGRKYYEVKQIGDAAYPLHKHKNAVIPRSERLVFEQEVFPRPSAKFKSDNRMSFCLNDVLTPRDLTSSDGTILLEGTPPFQLQLSIRNLAASKVRKETVEVHDRVWKLDWPSYYFTSIGPYQVTIDSVHDSSHCEQAEFDPLRRSIWIDVAETAAIIPFDKKKDFCVGDVTQFQLEGTPPWSIGYRINGKSYMQDAKTSPWSIVQQQSGEFTVTSVAHQQKMCKAAITNLHVNIHPLPSAQVGHGKRIYQDIHEGDQAEIVFTLIGEPPFTFTYQRAEPSPKKGGKPGKVLETHTVSGVTTHEYSVFSALEGTWTVTSISDRHCRYPSRQEGLEKPRH</sequence>
<feature type="region of interest" description="Disordered" evidence="1">
    <location>
        <begin position="254"/>
        <end position="278"/>
    </location>
</feature>
<evidence type="ECO:0000259" key="6">
    <source>
        <dbReference type="Pfam" id="PF24527"/>
    </source>
</evidence>
<proteinExistence type="predicted"/>
<dbReference type="GO" id="GO:0006999">
    <property type="term" value="P:nuclear pore organization"/>
    <property type="evidence" value="ECO:0007669"/>
    <property type="project" value="TreeGrafter"/>
</dbReference>
<dbReference type="InterPro" id="IPR056542">
    <property type="entry name" value="Ig-like_POM152_1st"/>
</dbReference>
<dbReference type="STRING" id="930991.A0A0D0DTZ6"/>
<reference evidence="7 8" key="1">
    <citation type="submission" date="2014-04" db="EMBL/GenBank/DDBJ databases">
        <authorList>
            <consortium name="DOE Joint Genome Institute"/>
            <person name="Kuo A."/>
            <person name="Kohler A."/>
            <person name="Jargeat P."/>
            <person name="Nagy L.G."/>
            <person name="Floudas D."/>
            <person name="Copeland A."/>
            <person name="Barry K.W."/>
            <person name="Cichocki N."/>
            <person name="Veneault-Fourrey C."/>
            <person name="LaButti K."/>
            <person name="Lindquist E.A."/>
            <person name="Lipzen A."/>
            <person name="Lundell T."/>
            <person name="Morin E."/>
            <person name="Murat C."/>
            <person name="Sun H."/>
            <person name="Tunlid A."/>
            <person name="Henrissat B."/>
            <person name="Grigoriev I.V."/>
            <person name="Hibbett D.S."/>
            <person name="Martin F."/>
            <person name="Nordberg H.P."/>
            <person name="Cantor M.N."/>
            <person name="Hua S.X."/>
        </authorList>
    </citation>
    <scope>NUCLEOTIDE SEQUENCE [LARGE SCALE GENOMIC DNA]</scope>
    <source>
        <strain evidence="7 8">Ve08.2h10</strain>
    </source>
</reference>